<organism evidence="3 4">
    <name type="scientific">Lucifera butyrica</name>
    <dbReference type="NCBI Taxonomy" id="1351585"/>
    <lineage>
        <taxon>Bacteria</taxon>
        <taxon>Bacillati</taxon>
        <taxon>Bacillota</taxon>
        <taxon>Negativicutes</taxon>
        <taxon>Veillonellales</taxon>
        <taxon>Veillonellaceae</taxon>
        <taxon>Lucifera</taxon>
    </lineage>
</organism>
<dbReference type="EMBL" id="UPPP01000077">
    <property type="protein sequence ID" value="VBB07638.1"/>
    <property type="molecule type" value="Genomic_DNA"/>
</dbReference>
<dbReference type="Gene3D" id="3.40.920.10">
    <property type="entry name" value="Pyruvate-ferredoxin oxidoreductase, PFOR, domain III"/>
    <property type="match status" value="1"/>
</dbReference>
<reference evidence="3 4" key="1">
    <citation type="submission" date="2018-06" db="EMBL/GenBank/DDBJ databases">
        <authorList>
            <person name="Strepis N."/>
        </authorList>
    </citation>
    <scope>NUCLEOTIDE SEQUENCE [LARGE SCALE GENOMIC DNA]</scope>
    <source>
        <strain evidence="3">LUCI</strain>
    </source>
</reference>
<dbReference type="RefSeq" id="WP_122628570.1">
    <property type="nucleotide sequence ID" value="NZ_UPPP01000077.1"/>
</dbReference>
<dbReference type="InterPro" id="IPR019752">
    <property type="entry name" value="Pyrv/ketoisovalerate_OxRed_cat"/>
</dbReference>
<dbReference type="Pfam" id="PF01558">
    <property type="entry name" value="POR"/>
    <property type="match status" value="1"/>
</dbReference>
<gene>
    <name evidence="3" type="ORF">LUCI_2903</name>
</gene>
<dbReference type="Proteomes" id="UP000277811">
    <property type="component" value="Unassembled WGS sequence"/>
</dbReference>
<keyword evidence="1" id="KW-0560">Oxidoreductase</keyword>
<dbReference type="GO" id="GO:0016903">
    <property type="term" value="F:oxidoreductase activity, acting on the aldehyde or oxo group of donors"/>
    <property type="evidence" value="ECO:0007669"/>
    <property type="project" value="InterPro"/>
</dbReference>
<evidence type="ECO:0000313" key="4">
    <source>
        <dbReference type="Proteomes" id="UP000277811"/>
    </source>
</evidence>
<keyword evidence="4" id="KW-1185">Reference proteome</keyword>
<name>A0A498REN2_9FIRM</name>
<sequence>MAIRLIKKGIAIPAGDIANDLGNPAMANMVCLGALLPKLTMVNMTSVEKAMDALTGKKKPELWRIGVVSK</sequence>
<evidence type="ECO:0000259" key="2">
    <source>
        <dbReference type="Pfam" id="PF01558"/>
    </source>
</evidence>
<feature type="domain" description="Pyruvate/ketoisovalerate oxidoreductase catalytic" evidence="2">
    <location>
        <begin position="9"/>
        <end position="63"/>
    </location>
</feature>
<dbReference type="AlphaFoldDB" id="A0A498REN2"/>
<keyword evidence="3" id="KW-0670">Pyruvate</keyword>
<protein>
    <submittedName>
        <fullName evidence="3">Pyruvate ferredoxin/flavodoxin oxidoreductase</fullName>
    </submittedName>
</protein>
<dbReference type="InterPro" id="IPR002869">
    <property type="entry name" value="Pyrv_flavodox_OxRed_cen"/>
</dbReference>
<proteinExistence type="predicted"/>
<dbReference type="SUPFAM" id="SSF53323">
    <property type="entry name" value="Pyruvate-ferredoxin oxidoreductase, PFOR, domain III"/>
    <property type="match status" value="1"/>
</dbReference>
<accession>A0A498REN2</accession>
<evidence type="ECO:0000256" key="1">
    <source>
        <dbReference type="ARBA" id="ARBA00023002"/>
    </source>
</evidence>
<evidence type="ECO:0000313" key="3">
    <source>
        <dbReference type="EMBL" id="VBB07638.1"/>
    </source>
</evidence>